<dbReference type="PANTHER" id="PTHR31973:SF187">
    <property type="entry name" value="MUTATOR TRANSPOSASE MUDRA PROTEIN"/>
    <property type="match status" value="1"/>
</dbReference>
<dbReference type="Proteomes" id="UP001280121">
    <property type="component" value="Unassembled WGS sequence"/>
</dbReference>
<comment type="caution">
    <text evidence="2">The sequence shown here is derived from an EMBL/GenBank/DDBJ whole genome shotgun (WGS) entry which is preliminary data.</text>
</comment>
<proteinExistence type="predicted"/>
<evidence type="ECO:0008006" key="4">
    <source>
        <dbReference type="Google" id="ProtNLM"/>
    </source>
</evidence>
<gene>
    <name evidence="2" type="ORF">Ddye_029190</name>
</gene>
<feature type="region of interest" description="Disordered" evidence="1">
    <location>
        <begin position="552"/>
        <end position="572"/>
    </location>
</feature>
<dbReference type="EMBL" id="JANJYI010000009">
    <property type="protein sequence ID" value="KAK2634398.1"/>
    <property type="molecule type" value="Genomic_DNA"/>
</dbReference>
<name>A0AAD9WLK3_9ROSI</name>
<evidence type="ECO:0000313" key="3">
    <source>
        <dbReference type="Proteomes" id="UP001280121"/>
    </source>
</evidence>
<sequence>MFVNHGYRHGSCLFYGSQLGMEIFKITVLYGTKVIDLGQYDADRISLITLVHALSEKFSGSNAVPEEQYTVWAHLPWSSDTSEVKTDNELINVFAEFGFRDEGEGIDGHEGDEGLQSYDGDGNESEKSLEFDDGVGIDGHEEVEGLQPNNGHEEGEGLQSSEVSDDVYFSDSDQETTQVRITKLMKSRPFQRLVEDEIKFSVGQTFDDKVVFRNIFRDYVIQKGVVLDRIKNDLIRQTYKYIALGCHWRAHAPCMIDKTTFILKTLVERHECHRVYNQKEVKVKWIASKFETLVKSNPTVSVKVIGDLLREKFNVAVDIKRLYRAKHRALIGLREDRINYFQYIRQYAYTLNQTKPTLEQQYTSPSKNHCRHFIGFIDGFRLFIRLDGRHLKGPCGGWLLSVVALDANNGLFPLAYPFKRHLTFMSDRQKGMITTLETHFSSANRRYWTRHIYTNFRLSYPGEKYERLFWKTNRSCNVFEFKIALNKKGYKEVPEEKGGMCNKEKGQGCFHHLLKPNLVDPNFNGRENLMSKVEEGGKGLLYANTMPCPSTTKGLARMKSNPPRILQGRKAG</sequence>
<reference evidence="2" key="1">
    <citation type="journal article" date="2023" name="Plant J.">
        <title>Genome sequences and population genomics provide insights into the demographic history, inbreeding, and mutation load of two 'living fossil' tree species of Dipteronia.</title>
        <authorList>
            <person name="Feng Y."/>
            <person name="Comes H.P."/>
            <person name="Chen J."/>
            <person name="Zhu S."/>
            <person name="Lu R."/>
            <person name="Zhang X."/>
            <person name="Li P."/>
            <person name="Qiu J."/>
            <person name="Olsen K.M."/>
            <person name="Qiu Y."/>
        </authorList>
    </citation>
    <scope>NUCLEOTIDE SEQUENCE</scope>
    <source>
        <strain evidence="2">KIB01</strain>
    </source>
</reference>
<dbReference type="AlphaFoldDB" id="A0AAD9WLK3"/>
<dbReference type="PANTHER" id="PTHR31973">
    <property type="entry name" value="POLYPROTEIN, PUTATIVE-RELATED"/>
    <property type="match status" value="1"/>
</dbReference>
<accession>A0AAD9WLK3</accession>
<feature type="compositionally biased region" description="Basic and acidic residues" evidence="1">
    <location>
        <begin position="102"/>
        <end position="112"/>
    </location>
</feature>
<evidence type="ECO:0000256" key="1">
    <source>
        <dbReference type="SAM" id="MobiDB-lite"/>
    </source>
</evidence>
<feature type="region of interest" description="Disordered" evidence="1">
    <location>
        <begin position="102"/>
        <end position="162"/>
    </location>
</feature>
<protein>
    <recommendedName>
        <fullName evidence="4">Transposase MuDR plant domain-containing protein</fullName>
    </recommendedName>
</protein>
<evidence type="ECO:0000313" key="2">
    <source>
        <dbReference type="EMBL" id="KAK2634398.1"/>
    </source>
</evidence>
<organism evidence="2 3">
    <name type="scientific">Dipteronia dyeriana</name>
    <dbReference type="NCBI Taxonomy" id="168575"/>
    <lineage>
        <taxon>Eukaryota</taxon>
        <taxon>Viridiplantae</taxon>
        <taxon>Streptophyta</taxon>
        <taxon>Embryophyta</taxon>
        <taxon>Tracheophyta</taxon>
        <taxon>Spermatophyta</taxon>
        <taxon>Magnoliopsida</taxon>
        <taxon>eudicotyledons</taxon>
        <taxon>Gunneridae</taxon>
        <taxon>Pentapetalae</taxon>
        <taxon>rosids</taxon>
        <taxon>malvids</taxon>
        <taxon>Sapindales</taxon>
        <taxon>Sapindaceae</taxon>
        <taxon>Hippocastanoideae</taxon>
        <taxon>Acereae</taxon>
        <taxon>Dipteronia</taxon>
    </lineage>
</organism>
<keyword evidence="3" id="KW-1185">Reference proteome</keyword>